<dbReference type="OrthoDB" id="7067676at2"/>
<evidence type="ECO:0000313" key="1">
    <source>
        <dbReference type="EMBL" id="KMV13932.1"/>
    </source>
</evidence>
<name>A0A0J8TXN9_9MYCO</name>
<protein>
    <submittedName>
        <fullName evidence="1">Uncharacterized protein</fullName>
    </submittedName>
</protein>
<dbReference type="Proteomes" id="UP000037594">
    <property type="component" value="Unassembled WGS sequence"/>
</dbReference>
<dbReference type="AlphaFoldDB" id="A0A0J8TXN9"/>
<reference evidence="1 2" key="1">
    <citation type="submission" date="2015-06" db="EMBL/GenBank/DDBJ databases">
        <title>Genome sequence of Mycobacterium conceptionense strain MLE.</title>
        <authorList>
            <person name="Greninger A.L."/>
            <person name="Cunningham G."/>
            <person name="Chiu C.Y."/>
            <person name="Miller S."/>
        </authorList>
    </citation>
    <scope>NUCLEOTIDE SEQUENCE [LARGE SCALE GENOMIC DNA]</scope>
    <source>
        <strain evidence="1 2">MLE</strain>
    </source>
</reference>
<dbReference type="PATRIC" id="fig|451644.5.peg.6705"/>
<comment type="caution">
    <text evidence="1">The sequence shown here is derived from an EMBL/GenBank/DDBJ whole genome shotgun (WGS) entry which is preliminary data.</text>
</comment>
<evidence type="ECO:0000313" key="2">
    <source>
        <dbReference type="Proteomes" id="UP000037594"/>
    </source>
</evidence>
<accession>A0A0J8TXN9</accession>
<proteinExistence type="predicted"/>
<sequence length="123" mass="13958">MSICRWSSDNYRSDVYVYSHGGWTIHVASYRIVFHPDHPLPQIPIDGDPAAWVAYTEASRVAHEHTERSRIDHPLAGASFREPTTTACLRRLQELSAEGFHVPEFAFDSLADEVAEETQPHEL</sequence>
<dbReference type="EMBL" id="LFOD01000064">
    <property type="protein sequence ID" value="KMV13932.1"/>
    <property type="molecule type" value="Genomic_DNA"/>
</dbReference>
<gene>
    <name evidence="1" type="ORF">ACT17_32645</name>
</gene>
<dbReference type="RefSeq" id="WP_048896515.1">
    <property type="nucleotide sequence ID" value="NZ_LFOD01000064.1"/>
</dbReference>
<organism evidence="1 2">
    <name type="scientific">Mycolicibacterium conceptionense</name>
    <dbReference type="NCBI Taxonomy" id="451644"/>
    <lineage>
        <taxon>Bacteria</taxon>
        <taxon>Bacillati</taxon>
        <taxon>Actinomycetota</taxon>
        <taxon>Actinomycetes</taxon>
        <taxon>Mycobacteriales</taxon>
        <taxon>Mycobacteriaceae</taxon>
        <taxon>Mycolicibacterium</taxon>
    </lineage>
</organism>